<dbReference type="SUPFAM" id="SSF55486">
    <property type="entry name" value="Metalloproteases ('zincins'), catalytic domain"/>
    <property type="match status" value="1"/>
</dbReference>
<evidence type="ECO:0000313" key="6">
    <source>
        <dbReference type="EMBL" id="KAK8762735.1"/>
    </source>
</evidence>
<keyword evidence="3 4" id="KW-0378">Hydrolase</keyword>
<dbReference type="InterPro" id="IPR001506">
    <property type="entry name" value="Peptidase_M12A"/>
</dbReference>
<feature type="active site" evidence="3">
    <location>
        <position position="55"/>
    </location>
</feature>
<evidence type="ECO:0000313" key="7">
    <source>
        <dbReference type="Proteomes" id="UP001321473"/>
    </source>
</evidence>
<dbReference type="GO" id="GO:0008270">
    <property type="term" value="F:zinc ion binding"/>
    <property type="evidence" value="ECO:0007669"/>
    <property type="project" value="UniProtKB-UniRule"/>
</dbReference>
<organism evidence="6 7">
    <name type="scientific">Amblyomma americanum</name>
    <name type="common">Lone star tick</name>
    <dbReference type="NCBI Taxonomy" id="6943"/>
    <lineage>
        <taxon>Eukaryota</taxon>
        <taxon>Metazoa</taxon>
        <taxon>Ecdysozoa</taxon>
        <taxon>Arthropoda</taxon>
        <taxon>Chelicerata</taxon>
        <taxon>Arachnida</taxon>
        <taxon>Acari</taxon>
        <taxon>Parasitiformes</taxon>
        <taxon>Ixodida</taxon>
        <taxon>Ixodoidea</taxon>
        <taxon>Ixodidae</taxon>
        <taxon>Amblyomminae</taxon>
        <taxon>Amblyomma</taxon>
    </lineage>
</organism>
<keyword evidence="7" id="KW-1185">Reference proteome</keyword>
<comment type="caution">
    <text evidence="3">Lacks conserved residue(s) required for the propagation of feature annotation.</text>
</comment>
<keyword evidence="3 4" id="KW-0482">Metalloprotease</keyword>
<feature type="binding site" evidence="3">
    <location>
        <position position="58"/>
    </location>
    <ligand>
        <name>Zn(2+)</name>
        <dbReference type="ChEBI" id="CHEBI:29105"/>
        <note>catalytic</note>
    </ligand>
</feature>
<keyword evidence="3 4" id="KW-0645">Protease</keyword>
<dbReference type="Gene3D" id="3.40.390.10">
    <property type="entry name" value="Collagenase (Catalytic Domain)"/>
    <property type="match status" value="1"/>
</dbReference>
<dbReference type="SMART" id="SM00235">
    <property type="entry name" value="ZnMc"/>
    <property type="match status" value="1"/>
</dbReference>
<comment type="caution">
    <text evidence="6">The sequence shown here is derived from an EMBL/GenBank/DDBJ whole genome shotgun (WGS) entry which is preliminary data.</text>
</comment>
<feature type="binding site" evidence="3">
    <location>
        <position position="54"/>
    </location>
    <ligand>
        <name>Zn(2+)</name>
        <dbReference type="ChEBI" id="CHEBI:29105"/>
        <note>catalytic</note>
    </ligand>
</feature>
<comment type="subunit">
    <text evidence="1">Monomer.</text>
</comment>
<dbReference type="Proteomes" id="UP001321473">
    <property type="component" value="Unassembled WGS sequence"/>
</dbReference>
<sequence>MTCLTFRKRSRANMWYINFRTDNDGCWSLVGMEPLGPQDLNIGPGCEHTSVVIHEIGHAIGFFHEQSRLDRDRSILILWENVPRDKAPQFAHAYENSRGVPYDVTSIMQYSQGVRLRWHT</sequence>
<feature type="domain" description="Peptidase M12A" evidence="5">
    <location>
        <begin position="1"/>
        <end position="120"/>
    </location>
</feature>
<evidence type="ECO:0000259" key="5">
    <source>
        <dbReference type="PROSITE" id="PS51864"/>
    </source>
</evidence>
<dbReference type="PRINTS" id="PR00480">
    <property type="entry name" value="ASTACIN"/>
</dbReference>
<dbReference type="AlphaFoldDB" id="A0AAQ4DJU5"/>
<dbReference type="GO" id="GO:0006508">
    <property type="term" value="P:proteolysis"/>
    <property type="evidence" value="ECO:0007669"/>
    <property type="project" value="UniProtKB-KW"/>
</dbReference>
<proteinExistence type="predicted"/>
<dbReference type="Pfam" id="PF01400">
    <property type="entry name" value="Astacin"/>
    <property type="match status" value="1"/>
</dbReference>
<gene>
    <name evidence="6" type="ORF">V5799_025998</name>
</gene>
<comment type="function">
    <text evidence="2">Zinc metalloprotease. Provoques deadhesion of endothelial cells from cell cultures, and also degradation of fibronectin, fibrinogen and gelatin in vitro. Its role in the venom is not fully understood but it might act as a spreading factor that facilitates diffusion of other venom toxins. Alternatively, it might be involved in the proteolytic processing of other venom toxins or it might play a role in extra-oral digestion of prey.</text>
</comment>
<keyword evidence="3 4" id="KW-0479">Metal-binding</keyword>
<keyword evidence="3 4" id="KW-0862">Zinc</keyword>
<dbReference type="EMBL" id="JARKHS020029829">
    <property type="protein sequence ID" value="KAK8762735.1"/>
    <property type="molecule type" value="Genomic_DNA"/>
</dbReference>
<evidence type="ECO:0000256" key="1">
    <source>
        <dbReference type="ARBA" id="ARBA00011245"/>
    </source>
</evidence>
<feature type="binding site" evidence="3">
    <location>
        <position position="64"/>
    </location>
    <ligand>
        <name>Zn(2+)</name>
        <dbReference type="ChEBI" id="CHEBI:29105"/>
        <note>catalytic</note>
    </ligand>
</feature>
<dbReference type="EC" id="3.4.24.-" evidence="4"/>
<dbReference type="PANTHER" id="PTHR10127:SF850">
    <property type="entry name" value="METALLOENDOPEPTIDASE"/>
    <property type="match status" value="1"/>
</dbReference>
<dbReference type="GO" id="GO:0004222">
    <property type="term" value="F:metalloendopeptidase activity"/>
    <property type="evidence" value="ECO:0007669"/>
    <property type="project" value="UniProtKB-UniRule"/>
</dbReference>
<evidence type="ECO:0000256" key="4">
    <source>
        <dbReference type="RuleBase" id="RU361183"/>
    </source>
</evidence>
<evidence type="ECO:0000256" key="3">
    <source>
        <dbReference type="PROSITE-ProRule" id="PRU01211"/>
    </source>
</evidence>
<comment type="cofactor">
    <cofactor evidence="3 4">
        <name>Zn(2+)</name>
        <dbReference type="ChEBI" id="CHEBI:29105"/>
    </cofactor>
    <text evidence="3 4">Binds 1 zinc ion per subunit.</text>
</comment>
<protein>
    <recommendedName>
        <fullName evidence="4">Metalloendopeptidase</fullName>
        <ecNumber evidence="4">3.4.24.-</ecNumber>
    </recommendedName>
</protein>
<evidence type="ECO:0000256" key="2">
    <source>
        <dbReference type="ARBA" id="ARBA00025529"/>
    </source>
</evidence>
<dbReference type="PANTHER" id="PTHR10127">
    <property type="entry name" value="DISCOIDIN, CUB, EGF, LAMININ , AND ZINC METALLOPROTEASE DOMAIN CONTAINING"/>
    <property type="match status" value="1"/>
</dbReference>
<dbReference type="InterPro" id="IPR024079">
    <property type="entry name" value="MetalloPept_cat_dom_sf"/>
</dbReference>
<reference evidence="6 7" key="1">
    <citation type="journal article" date="2023" name="Arcadia Sci">
        <title>De novo assembly of a long-read Amblyomma americanum tick genome.</title>
        <authorList>
            <person name="Chou S."/>
            <person name="Poskanzer K.E."/>
            <person name="Rollins M."/>
            <person name="Thuy-Boun P.S."/>
        </authorList>
    </citation>
    <scope>NUCLEOTIDE SEQUENCE [LARGE SCALE GENOMIC DNA]</scope>
    <source>
        <strain evidence="6">F_SG_1</strain>
        <tissue evidence="6">Salivary glands</tissue>
    </source>
</reference>
<dbReference type="InterPro" id="IPR006026">
    <property type="entry name" value="Peptidase_Metallo"/>
</dbReference>
<dbReference type="PROSITE" id="PS51864">
    <property type="entry name" value="ASTACIN"/>
    <property type="match status" value="1"/>
</dbReference>
<name>A0AAQ4DJU5_AMBAM</name>
<accession>A0AAQ4DJU5</accession>